<reference evidence="2 3" key="1">
    <citation type="submission" date="2019-09" db="EMBL/GenBank/DDBJ databases">
        <title>Draft genome of the ectomycorrhizal ascomycete Sphaerosporella brunnea.</title>
        <authorList>
            <consortium name="DOE Joint Genome Institute"/>
            <person name="Benucci G.M."/>
            <person name="Marozzi G."/>
            <person name="Antonielli L."/>
            <person name="Sanchez S."/>
            <person name="Marco P."/>
            <person name="Wang X."/>
            <person name="Falini L.B."/>
            <person name="Barry K."/>
            <person name="Haridas S."/>
            <person name="Lipzen A."/>
            <person name="Labutti K."/>
            <person name="Grigoriev I.V."/>
            <person name="Murat C."/>
            <person name="Martin F."/>
            <person name="Albertini E."/>
            <person name="Donnini D."/>
            <person name="Bonito G."/>
        </authorList>
    </citation>
    <scope>NUCLEOTIDE SEQUENCE [LARGE SCALE GENOMIC DNA]</scope>
    <source>
        <strain evidence="2 3">Sb_GMNB300</strain>
    </source>
</reference>
<keyword evidence="2" id="KW-0808">Transferase</keyword>
<comment type="caution">
    <text evidence="2">The sequence shown here is derived from an EMBL/GenBank/DDBJ whole genome shotgun (WGS) entry which is preliminary data.</text>
</comment>
<dbReference type="FunCoup" id="A0A5J5EIN8">
    <property type="interactions" value="55"/>
</dbReference>
<dbReference type="CDD" id="cd00609">
    <property type="entry name" value="AAT_like"/>
    <property type="match status" value="1"/>
</dbReference>
<sequence length="472" mass="51262">MQLPISPQDVRYKMRLALVTPPRPSFPAMLDLLRGHPSTRLLPTTALYEAAGVALNSPALLPQDSYAGTRHPLAYGPDKGNFNVREEIGRWVGGRYGLAHAVSPERIYLTNGASAGLAMALTLFTSPGTGYTRAAFLVSPTYFLAGKVFEDAGFADRLHTVRDLEDGIDFEGLERRLLEVQDAAPEVSLEEGLRPLLRRGAPAAAKRIYRYVLYCVPTYSNPTGTTWDLETRKKLLELARRWDMLIISDDVYDFLGNDDQPRTPPKRLVTLDAETAEGEGNTLSNCSFSKLVGPGLRTGWIEAATSALVQQLGEGGADRSGGAPSHFASCLLYPLLLPISPSNPTRKIDLQIQLLTSTYTSRCRALIAAIHTFLPKGTTYSGGVGGFFAWICLPEELDAAEVVKLGREEGVIVAAGALSEVPGEGNALGWGKRYVRVAVSWAEEEELVEGMKRLGIACERWLAGGRAKDGEV</sequence>
<dbReference type="Gene3D" id="3.90.1150.10">
    <property type="entry name" value="Aspartate Aminotransferase, domain 1"/>
    <property type="match status" value="1"/>
</dbReference>
<evidence type="ECO:0000259" key="1">
    <source>
        <dbReference type="Pfam" id="PF00155"/>
    </source>
</evidence>
<proteinExistence type="predicted"/>
<dbReference type="InterPro" id="IPR004839">
    <property type="entry name" value="Aminotransferase_I/II_large"/>
</dbReference>
<evidence type="ECO:0000313" key="2">
    <source>
        <dbReference type="EMBL" id="KAA8895535.1"/>
    </source>
</evidence>
<name>A0A5J5EIN8_9PEZI</name>
<dbReference type="OrthoDB" id="7042322at2759"/>
<dbReference type="AlphaFoldDB" id="A0A5J5EIN8"/>
<evidence type="ECO:0000313" key="3">
    <source>
        <dbReference type="Proteomes" id="UP000326924"/>
    </source>
</evidence>
<dbReference type="GO" id="GO:0047536">
    <property type="term" value="F:2-aminoadipate transaminase activity"/>
    <property type="evidence" value="ECO:0007669"/>
    <property type="project" value="TreeGrafter"/>
</dbReference>
<dbReference type="PANTHER" id="PTHR42858:SF1">
    <property type="entry name" value="LD15494P"/>
    <property type="match status" value="1"/>
</dbReference>
<dbReference type="Proteomes" id="UP000326924">
    <property type="component" value="Unassembled WGS sequence"/>
</dbReference>
<dbReference type="SUPFAM" id="SSF53383">
    <property type="entry name" value="PLP-dependent transferases"/>
    <property type="match status" value="1"/>
</dbReference>
<dbReference type="InterPro" id="IPR015424">
    <property type="entry name" value="PyrdxlP-dep_Trfase"/>
</dbReference>
<dbReference type="InterPro" id="IPR015421">
    <property type="entry name" value="PyrdxlP-dep_Trfase_major"/>
</dbReference>
<feature type="domain" description="Aminotransferase class I/classII large" evidence="1">
    <location>
        <begin position="74"/>
        <end position="439"/>
    </location>
</feature>
<dbReference type="Gene3D" id="3.40.640.10">
    <property type="entry name" value="Type I PLP-dependent aspartate aminotransferase-like (Major domain)"/>
    <property type="match status" value="1"/>
</dbReference>
<gene>
    <name evidence="2" type="ORF">FN846DRAFT_332623</name>
</gene>
<dbReference type="EMBL" id="VXIS01000259">
    <property type="protein sequence ID" value="KAA8895535.1"/>
    <property type="molecule type" value="Genomic_DNA"/>
</dbReference>
<dbReference type="InterPro" id="IPR015422">
    <property type="entry name" value="PyrdxlP-dep_Trfase_small"/>
</dbReference>
<keyword evidence="3" id="KW-1185">Reference proteome</keyword>
<accession>A0A5J5EIN8</accession>
<dbReference type="Pfam" id="PF00155">
    <property type="entry name" value="Aminotran_1_2"/>
    <property type="match status" value="1"/>
</dbReference>
<dbReference type="InParanoid" id="A0A5J5EIN8"/>
<protein>
    <submittedName>
        <fullName evidence="2">Pyridoxal phosphate-dependent transferase</fullName>
    </submittedName>
</protein>
<organism evidence="2 3">
    <name type="scientific">Sphaerosporella brunnea</name>
    <dbReference type="NCBI Taxonomy" id="1250544"/>
    <lineage>
        <taxon>Eukaryota</taxon>
        <taxon>Fungi</taxon>
        <taxon>Dikarya</taxon>
        <taxon>Ascomycota</taxon>
        <taxon>Pezizomycotina</taxon>
        <taxon>Pezizomycetes</taxon>
        <taxon>Pezizales</taxon>
        <taxon>Pyronemataceae</taxon>
        <taxon>Sphaerosporella</taxon>
    </lineage>
</organism>
<dbReference type="PANTHER" id="PTHR42858">
    <property type="entry name" value="AMINOTRANSFERASE"/>
    <property type="match status" value="1"/>
</dbReference>
<dbReference type="GO" id="GO:0030170">
    <property type="term" value="F:pyridoxal phosphate binding"/>
    <property type="evidence" value="ECO:0007669"/>
    <property type="project" value="InterPro"/>
</dbReference>